<dbReference type="InterPro" id="IPR009003">
    <property type="entry name" value="Peptidase_S1_PA"/>
</dbReference>
<organism evidence="4">
    <name type="scientific">Lepeophtheirus salmonis</name>
    <name type="common">Salmon louse</name>
    <name type="synonym">Caligus salmonis</name>
    <dbReference type="NCBI Taxonomy" id="72036"/>
    <lineage>
        <taxon>Eukaryota</taxon>
        <taxon>Metazoa</taxon>
        <taxon>Ecdysozoa</taxon>
        <taxon>Arthropoda</taxon>
        <taxon>Crustacea</taxon>
        <taxon>Multicrustacea</taxon>
        <taxon>Hexanauplia</taxon>
        <taxon>Copepoda</taxon>
        <taxon>Siphonostomatoida</taxon>
        <taxon>Caligidae</taxon>
        <taxon>Lepeophtheirus</taxon>
    </lineage>
</organism>
<feature type="non-terminal residue" evidence="4">
    <location>
        <position position="1"/>
    </location>
</feature>
<keyword evidence="1" id="KW-1015">Disulfide bond</keyword>
<dbReference type="GO" id="GO:0006508">
    <property type="term" value="P:proteolysis"/>
    <property type="evidence" value="ECO:0007669"/>
    <property type="project" value="InterPro"/>
</dbReference>
<evidence type="ECO:0000259" key="3">
    <source>
        <dbReference type="Pfam" id="PF00089"/>
    </source>
</evidence>
<accession>A0A0K2U020</accession>
<proteinExistence type="inferred from homology"/>
<dbReference type="InterPro" id="IPR051487">
    <property type="entry name" value="Ser/Thr_Proteases_Immune/Dev"/>
</dbReference>
<evidence type="ECO:0000256" key="2">
    <source>
        <dbReference type="ARBA" id="ARBA00024195"/>
    </source>
</evidence>
<dbReference type="GO" id="GO:0004252">
    <property type="term" value="F:serine-type endopeptidase activity"/>
    <property type="evidence" value="ECO:0007669"/>
    <property type="project" value="InterPro"/>
</dbReference>
<gene>
    <name evidence="4" type="primary">OVCH2</name>
</gene>
<sequence>SNCHFTTCDPNIYIEFDDKDVQNVGTSDDIANVRHCSGYYVIDYIPLKTRLYGENCGRPAYRHVYSSCYIRFYRLSDSESCLDSKKLIVALHSGDDAEVNIYAQNNESTYKTFLDNAMLKFETKNVEYGHENVPEQTEYKSWVCLKQVWAQSKHEWTSKNKMLIKGDIFTGKKHKKFRPPCGTHHKESENFDIDHGQQPWVVYLDIGQEKMPCTGTVLSPRHVITVASCICDPHDISYNIWRGSNVNACIDKATRTANDPRRMHYGGSREFKELTIRPPYKSPSGRLVKPKSFEVLWVTLHPNYDPHTREYNIAILGTIQAMQFSYFFYPICLPDPKRMDFMHVSKGTILYSLKALQKMKNTNKQYTNLFNHVKHGECTNECSSEMDKVWSWTNLCHEFHQQFESKHKKIFPNEFMERMASVDIRYRLKENISLVEHCTGVDVKKPPLDSQNREGKCTVKKPNLDIEHYVKDDTPSSEFSGYCDDSNKLSPFVNEKLPLYETLTTIVHNKDCNLPIDTKTRICTAYVPRTPTTYILMDKETKYKKNG</sequence>
<dbReference type="Gene3D" id="2.40.10.10">
    <property type="entry name" value="Trypsin-like serine proteases"/>
    <property type="match status" value="1"/>
</dbReference>
<dbReference type="SUPFAM" id="SSF50494">
    <property type="entry name" value="Trypsin-like serine proteases"/>
    <property type="match status" value="1"/>
</dbReference>
<evidence type="ECO:0000313" key="4">
    <source>
        <dbReference type="EMBL" id="CDW30976.1"/>
    </source>
</evidence>
<dbReference type="Pfam" id="PF00089">
    <property type="entry name" value="Trypsin"/>
    <property type="match status" value="1"/>
</dbReference>
<protein>
    <submittedName>
        <fullName evidence="4">Ovochymase 2 [Ochotona princeps]</fullName>
    </submittedName>
</protein>
<comment type="similarity">
    <text evidence="2">Belongs to the peptidase S1 family. CLIP subfamily.</text>
</comment>
<name>A0A0K2U020_LEPSM</name>
<dbReference type="OrthoDB" id="9448935at2759"/>
<feature type="domain" description="Peptidase S1" evidence="3">
    <location>
        <begin position="193"/>
        <end position="244"/>
    </location>
</feature>
<dbReference type="InterPro" id="IPR001254">
    <property type="entry name" value="Trypsin_dom"/>
</dbReference>
<feature type="non-terminal residue" evidence="4">
    <location>
        <position position="547"/>
    </location>
</feature>
<dbReference type="EMBL" id="HACA01013615">
    <property type="protein sequence ID" value="CDW30976.1"/>
    <property type="molecule type" value="Transcribed_RNA"/>
</dbReference>
<reference evidence="4" key="1">
    <citation type="submission" date="2014-05" db="EMBL/GenBank/DDBJ databases">
        <authorList>
            <person name="Chronopoulou M."/>
        </authorList>
    </citation>
    <scope>NUCLEOTIDE SEQUENCE</scope>
    <source>
        <tissue evidence="4">Whole organism</tissue>
    </source>
</reference>
<dbReference type="AlphaFoldDB" id="A0A0K2U020"/>
<evidence type="ECO:0000256" key="1">
    <source>
        <dbReference type="ARBA" id="ARBA00023157"/>
    </source>
</evidence>
<dbReference type="PANTHER" id="PTHR24256">
    <property type="entry name" value="TRYPTASE-RELATED"/>
    <property type="match status" value="1"/>
</dbReference>
<dbReference type="InterPro" id="IPR043504">
    <property type="entry name" value="Peptidase_S1_PA_chymotrypsin"/>
</dbReference>